<accession>A0A3B0VUV7</accession>
<dbReference type="EMBL" id="UOFA01000343">
    <property type="protein sequence ID" value="VAW47418.1"/>
    <property type="molecule type" value="Genomic_DNA"/>
</dbReference>
<name>A0A3B0VUV7_9ZZZZ</name>
<organism evidence="1">
    <name type="scientific">hydrothermal vent metagenome</name>
    <dbReference type="NCBI Taxonomy" id="652676"/>
    <lineage>
        <taxon>unclassified sequences</taxon>
        <taxon>metagenomes</taxon>
        <taxon>ecological metagenomes</taxon>
    </lineage>
</organism>
<protein>
    <submittedName>
        <fullName evidence="1">Uncharacterized protein</fullName>
    </submittedName>
</protein>
<dbReference type="AlphaFoldDB" id="A0A3B0VUV7"/>
<gene>
    <name evidence="1" type="ORF">MNBD_GAMMA02-1416</name>
</gene>
<proteinExistence type="predicted"/>
<evidence type="ECO:0000313" key="1">
    <source>
        <dbReference type="EMBL" id="VAW47418.1"/>
    </source>
</evidence>
<reference evidence="1" key="1">
    <citation type="submission" date="2018-06" db="EMBL/GenBank/DDBJ databases">
        <authorList>
            <person name="Zhirakovskaya E."/>
        </authorList>
    </citation>
    <scope>NUCLEOTIDE SEQUENCE</scope>
</reference>
<sequence>MNFKFEYNTEETLVLRSQSFENVSIDDLRSMALWKLSRIINVPDELLENLSCLAQNKDCLVDSQDTILILDELVSCDGVGHPMASTFLKFIRPDAFPIIDVRAYRTLTGKRLRYNQYSTKLHIDYALELHKIAESLDLALASVDEQLYCYDKEHNGKIND</sequence>